<dbReference type="WBParaSite" id="NBR_0001478001-mRNA-1">
    <property type="protein sequence ID" value="NBR_0001478001-mRNA-1"/>
    <property type="gene ID" value="NBR_0001478001"/>
</dbReference>
<accession>A0A0N4YDR1</accession>
<keyword evidence="2" id="KW-1185">Reference proteome</keyword>
<evidence type="ECO:0000313" key="1">
    <source>
        <dbReference type="EMBL" id="VDL78375.1"/>
    </source>
</evidence>
<dbReference type="EMBL" id="UYSL01021488">
    <property type="protein sequence ID" value="VDL78375.1"/>
    <property type="molecule type" value="Genomic_DNA"/>
</dbReference>
<protein>
    <submittedName>
        <fullName evidence="1 3">Uncharacterized protein</fullName>
    </submittedName>
</protein>
<gene>
    <name evidence="1" type="ORF">NBR_LOCUS14781</name>
</gene>
<reference evidence="3" key="1">
    <citation type="submission" date="2017-02" db="UniProtKB">
        <authorList>
            <consortium name="WormBaseParasite"/>
        </authorList>
    </citation>
    <scope>IDENTIFICATION</scope>
</reference>
<evidence type="ECO:0000313" key="2">
    <source>
        <dbReference type="Proteomes" id="UP000271162"/>
    </source>
</evidence>
<organism evidence="3">
    <name type="scientific">Nippostrongylus brasiliensis</name>
    <name type="common">Rat hookworm</name>
    <dbReference type="NCBI Taxonomy" id="27835"/>
    <lineage>
        <taxon>Eukaryota</taxon>
        <taxon>Metazoa</taxon>
        <taxon>Ecdysozoa</taxon>
        <taxon>Nematoda</taxon>
        <taxon>Chromadorea</taxon>
        <taxon>Rhabditida</taxon>
        <taxon>Rhabditina</taxon>
        <taxon>Rhabditomorpha</taxon>
        <taxon>Strongyloidea</taxon>
        <taxon>Heligmosomidae</taxon>
        <taxon>Nippostrongylus</taxon>
    </lineage>
</organism>
<dbReference type="Proteomes" id="UP000271162">
    <property type="component" value="Unassembled WGS sequence"/>
</dbReference>
<proteinExistence type="predicted"/>
<name>A0A0N4YDR1_NIPBR</name>
<evidence type="ECO:0000313" key="3">
    <source>
        <dbReference type="WBParaSite" id="NBR_0001478001-mRNA-1"/>
    </source>
</evidence>
<reference evidence="1 2" key="2">
    <citation type="submission" date="2018-11" db="EMBL/GenBank/DDBJ databases">
        <authorList>
            <consortium name="Pathogen Informatics"/>
        </authorList>
    </citation>
    <scope>NUCLEOTIDE SEQUENCE [LARGE SCALE GENOMIC DNA]</scope>
</reference>
<sequence>MYQVDDTSEIIYRDNVRGKWANERIYARRRPQEKCVTPIAKGKSLLNNTTVSRPKKTLAPLRPSSISLFSTKPTTQFPVRHATHLNPQRGDHLVVDHEEEVAGCF</sequence>
<dbReference type="AlphaFoldDB" id="A0A0N4YDR1"/>